<feature type="region of interest" description="Disordered" evidence="1">
    <location>
        <begin position="1478"/>
        <end position="1497"/>
    </location>
</feature>
<evidence type="ECO:0000256" key="1">
    <source>
        <dbReference type="SAM" id="MobiDB-lite"/>
    </source>
</evidence>
<evidence type="ECO:0000313" key="2">
    <source>
        <dbReference type="EMBL" id="AGL62409.1"/>
    </source>
</evidence>
<feature type="region of interest" description="Disordered" evidence="1">
    <location>
        <begin position="119"/>
        <end position="155"/>
    </location>
</feature>
<reference evidence="2 3" key="1">
    <citation type="journal article" date="2013" name="Nat. Biotechnol.">
        <title>Genome sequences of rare, uncultured bacteria obtained by differential coverage binning of multiple metagenomes.</title>
        <authorList>
            <person name="Albertsen M."/>
            <person name="Hugenholtz P."/>
            <person name="Skarshewski A."/>
            <person name="Nielsen K.L."/>
            <person name="Tyson G.W."/>
            <person name="Nielsen P.H."/>
        </authorList>
    </citation>
    <scope>NUCLEOTIDE SEQUENCE [LARGE SCALE GENOMIC DNA]</scope>
    <source>
        <strain evidence="2">TM71</strain>
    </source>
</reference>
<dbReference type="STRING" id="1332188.L336_0707"/>
<dbReference type="EMBL" id="CP005957">
    <property type="protein sequence ID" value="AGL62409.1"/>
    <property type="molecule type" value="Genomic_DNA"/>
</dbReference>
<sequence length="1510" mass="164015">MSERQARHDTYTAEAQAERAKYLTMTNKEIAGEVSDLINGQLHVASNDRVQYAAGTTAAHEGRAGERVGGRFVSQSQLEDIAAFADQIRDGLADRNEPGTVVDDHTGDDVDQDAYMQRHDAHTHEDEAPAEGPDMPDDETSDEPTTDISPSTEPEMPIAREDAADEPKAPSELKLSFVDQSVDAEDAARYAAEARLTEELNAPGGKIKRFLRNAWKGSLAREFYILKYKKHALERISEGQDINLLNDGYTSDQRVDAQMALVDRFSSEYDESVHTTAGEQRKELAPDTEFAVATKDLIRRYVSGEITDATALREERGRLLERFGGQQNGPLIGEGKVRVDNLLAIAEAVKGMVAHGESIEQVLEGMKIYSGEARESARYKVDYGKIDSVMEKMQQSKIGSLVGPETVGIAAALALTISRVGRGTVLKATGVTLIPGVMGGTLGALRENKRVKEERTQHTREVTQGRDFVNGKRRAEMQETMYETVSAQQTTDELNRLMEGGLDTPEKVRAMYEALAGVQARVDISDAKGSELFSYSQGQRSVEMGLLDIARGRAKKALEGHLADLDPAYRSSLGMTDSDTVNQALQRCVSAVESIQQDMSAKDKAFQRLKARRVATAAAQGVIVSSLFSVGVQEGVAFANPSYDGLIEHMVHGGAPSPDGTQTVLEGWFHGQTGAGTSANVIAPSSTYNQLNLGTHSGALELPSNYTMSTNPNGSLFITDPTGAKIADNLTTNPNGTFTTASLADLQHANISVVDTTSTVNTPHSVTQQVTAKQFLVNHPGVGTPAGRDFWYDNNTPAPKFDKNELGLHWGGANSTGVTTNGTVQMSVATMTGNGSFHGLEHTNWATEADQGHLKLAVSLSRDTQAMPIILDVHAHDGVIDIPTDPSVMPPGIFTIENGHAVFHGAYAEVVQTNGMSQNGELHIRPLATITGHNTLHSMADTVTTHEKQVVPHYKLTPPVHEGIDRVVEPIVMPPLVLRRPLEALVKRRNGDPGPYGYGGGASGEYGHRQLSLEAIEQMRSERSPSLLTDSSADLNPKHELDWYRSELERRRGADGLRKIVDFVKNTPELATLSPETKSIVVLPVGAAFESENIYKVLSLYAQQDPPSLEKTTFLLNVNWLDVAKGDPKQAQAIAKTLAEIERARLNFPQLKLAVIQNEYNKDTVEATGGVIGYVAADMVDTALMALQVAMEDGRMNGDHEVGIQRNDVDTLGISRHYLSRYQEALDQNPQSDVFRGMTRFDARSAERYPGWGIVNDLNLILTTQHYSHGGANTDGPNFYVRASAMAAIGGLGDVSRWSGAGSDDSNVGIRVTHARGGTGGVGYSGVSGSTGALVTSSGGDRRVGKYVAGANIDVNADRLIPLYLGGAWWGSAWRSDDEGAYHKGPGGYAARDANKMNIKKERFDGSKDTEAFQRLQTAITYEVGRLDETTRQRLLARFFRNAPAGSYIIKPLPSGGVTFEFTKVGREFVSQQMKYDSQGRRRSYGERKTHGLYGRTPLNKEPALVAPIR</sequence>
<accession>R4PN88</accession>
<protein>
    <submittedName>
        <fullName evidence="2">Uncharacterized protein</fullName>
    </submittedName>
</protein>
<name>R4PN88_9BACT</name>
<feature type="compositionally biased region" description="Basic and acidic residues" evidence="1">
    <location>
        <begin position="1478"/>
        <end position="1490"/>
    </location>
</feature>
<organism evidence="2 3">
    <name type="scientific">Candidatus Saccharimonas aalborgensis</name>
    <dbReference type="NCBI Taxonomy" id="1332188"/>
    <lineage>
        <taxon>Bacteria</taxon>
        <taxon>Candidatus Saccharimonadota</taxon>
        <taxon>Candidatus Saccharimonadia</taxon>
        <taxon>Candidatus Saccharimonadales</taxon>
        <taxon>Candidatus Saccharimonadaceae</taxon>
        <taxon>Candidatus Saccharimonas</taxon>
    </lineage>
</organism>
<dbReference type="RefSeq" id="WP_015641859.1">
    <property type="nucleotide sequence ID" value="NC_021219.1"/>
</dbReference>
<evidence type="ECO:0000313" key="3">
    <source>
        <dbReference type="Proteomes" id="UP000013893"/>
    </source>
</evidence>
<gene>
    <name evidence="2" type="ORF">L336_0707</name>
</gene>
<proteinExistence type="predicted"/>
<dbReference type="OrthoDB" id="9817815at2"/>
<dbReference type="KEGG" id="saal:L336_0707"/>
<feature type="compositionally biased region" description="Acidic residues" evidence="1">
    <location>
        <begin position="134"/>
        <end position="145"/>
    </location>
</feature>
<dbReference type="Proteomes" id="UP000013893">
    <property type="component" value="Chromosome"/>
</dbReference>
<keyword evidence="3" id="KW-1185">Reference proteome</keyword>
<dbReference type="HOGENOM" id="CLU_248217_0_0_0"/>